<feature type="region of interest" description="Disordered" evidence="1">
    <location>
        <begin position="1"/>
        <end position="20"/>
    </location>
</feature>
<gene>
    <name evidence="2" type="ORF">MNILOELO_00001</name>
</gene>
<name>A0A7G9YL15_9EURY</name>
<dbReference type="EMBL" id="MT631359">
    <property type="protein sequence ID" value="QNO48699.1"/>
    <property type="molecule type" value="Genomic_DNA"/>
</dbReference>
<organism evidence="2">
    <name type="scientific">Candidatus Methanogaster sp. ANME-2c ERB4</name>
    <dbReference type="NCBI Taxonomy" id="2759911"/>
    <lineage>
        <taxon>Archaea</taxon>
        <taxon>Methanobacteriati</taxon>
        <taxon>Methanobacteriota</taxon>
        <taxon>Stenosarchaea group</taxon>
        <taxon>Methanomicrobia</taxon>
        <taxon>Methanosarcinales</taxon>
        <taxon>ANME-2 cluster</taxon>
        <taxon>Candidatus Methanogasteraceae</taxon>
        <taxon>Candidatus Methanogaster</taxon>
    </lineage>
</organism>
<proteinExistence type="predicted"/>
<accession>A0A7G9YL15</accession>
<dbReference type="AlphaFoldDB" id="A0A7G9YL15"/>
<evidence type="ECO:0000256" key="1">
    <source>
        <dbReference type="SAM" id="MobiDB-lite"/>
    </source>
</evidence>
<evidence type="ECO:0000313" key="2">
    <source>
        <dbReference type="EMBL" id="QNO48699.1"/>
    </source>
</evidence>
<reference evidence="2" key="1">
    <citation type="submission" date="2020-06" db="EMBL/GenBank/DDBJ databases">
        <title>Unique genomic features of the anaerobic methanotrophic archaea.</title>
        <authorList>
            <person name="Chadwick G.L."/>
            <person name="Skennerton C.T."/>
            <person name="Laso-Perez R."/>
            <person name="Leu A.O."/>
            <person name="Speth D.R."/>
            <person name="Yu H."/>
            <person name="Morgan-Lang C."/>
            <person name="Hatzenpichler R."/>
            <person name="Goudeau D."/>
            <person name="Malmstrom R."/>
            <person name="Brazelton W.J."/>
            <person name="Woyke T."/>
            <person name="Hallam S.J."/>
            <person name="Tyson G.W."/>
            <person name="Wegener G."/>
            <person name="Boetius A."/>
            <person name="Orphan V."/>
        </authorList>
    </citation>
    <scope>NUCLEOTIDE SEQUENCE</scope>
</reference>
<sequence>MFEVNGRSFTTPEAHTPSGHINIAENKPIFAVNKILSPREWLPLTGNTLPFSLIPGNIIALIKENISVEEAVDLIDGRAEESVIQEIVREERYSLRDERKQPWSMKTRRPFRGVIDKVEITFSMMLNLAEHVAKELKAPLKVSKRGRPVIYDRIKLSAAILVKGMRSFVNLSAELRNVRYGMTLNGSEQYPSSSELHNIFTQIPVEWMEEALQRLDDLSKEEFSKFEENLNTFVIDGSALSGDTLG</sequence>
<protein>
    <submittedName>
        <fullName evidence="2">Uncharacterized protein</fullName>
    </submittedName>
</protein>